<dbReference type="Proteomes" id="UP000738349">
    <property type="component" value="Unassembled WGS sequence"/>
</dbReference>
<feature type="transmembrane region" description="Helical" evidence="1">
    <location>
        <begin position="68"/>
        <end position="97"/>
    </location>
</feature>
<keyword evidence="1" id="KW-0472">Membrane</keyword>
<dbReference type="OrthoDB" id="10261408at2759"/>
<feature type="non-terminal residue" evidence="2">
    <location>
        <position position="1"/>
    </location>
</feature>
<keyword evidence="1" id="KW-0812">Transmembrane</keyword>
<evidence type="ECO:0000313" key="2">
    <source>
        <dbReference type="EMBL" id="KAH7113394.1"/>
    </source>
</evidence>
<accession>A0A9P9D6B5</accession>
<keyword evidence="3" id="KW-1185">Reference proteome</keyword>
<sequence length="163" mass="18346">GQAKHKLRTFSSPMGSPDDVYTASLDQLKRLIIVYRLNHESSAFTIVWHTAMLYVANAVLRGPDDDHWLFYFLLCIYGYEALGRCYPIGLVIARALLSMAMRSGYMSEMDGKRPWRVPHQIHAIFMADLDLAMFEPGAATVENLAGVFEENALVGQSTNLFKV</sequence>
<reference evidence="2" key="1">
    <citation type="journal article" date="2021" name="Nat. Commun.">
        <title>Genetic determinants of endophytism in the Arabidopsis root mycobiome.</title>
        <authorList>
            <person name="Mesny F."/>
            <person name="Miyauchi S."/>
            <person name="Thiergart T."/>
            <person name="Pickel B."/>
            <person name="Atanasova L."/>
            <person name="Karlsson M."/>
            <person name="Huettel B."/>
            <person name="Barry K.W."/>
            <person name="Haridas S."/>
            <person name="Chen C."/>
            <person name="Bauer D."/>
            <person name="Andreopoulos W."/>
            <person name="Pangilinan J."/>
            <person name="LaButti K."/>
            <person name="Riley R."/>
            <person name="Lipzen A."/>
            <person name="Clum A."/>
            <person name="Drula E."/>
            <person name="Henrissat B."/>
            <person name="Kohler A."/>
            <person name="Grigoriev I.V."/>
            <person name="Martin F.M."/>
            <person name="Hacquard S."/>
        </authorList>
    </citation>
    <scope>NUCLEOTIDE SEQUENCE</scope>
    <source>
        <strain evidence="2">MPI-CAGE-AT-0147</strain>
    </source>
</reference>
<gene>
    <name evidence="2" type="ORF">EDB81DRAFT_670364</name>
</gene>
<feature type="transmembrane region" description="Helical" evidence="1">
    <location>
        <begin position="37"/>
        <end position="56"/>
    </location>
</feature>
<evidence type="ECO:0000313" key="3">
    <source>
        <dbReference type="Proteomes" id="UP000738349"/>
    </source>
</evidence>
<proteinExistence type="predicted"/>
<dbReference type="EMBL" id="JAGMUV010000035">
    <property type="protein sequence ID" value="KAH7113394.1"/>
    <property type="molecule type" value="Genomic_DNA"/>
</dbReference>
<keyword evidence="1" id="KW-1133">Transmembrane helix</keyword>
<protein>
    <submittedName>
        <fullName evidence="2">Uncharacterized protein</fullName>
    </submittedName>
</protein>
<evidence type="ECO:0000256" key="1">
    <source>
        <dbReference type="SAM" id="Phobius"/>
    </source>
</evidence>
<name>A0A9P9D6B5_9HYPO</name>
<organism evidence="2 3">
    <name type="scientific">Dactylonectria macrodidyma</name>
    <dbReference type="NCBI Taxonomy" id="307937"/>
    <lineage>
        <taxon>Eukaryota</taxon>
        <taxon>Fungi</taxon>
        <taxon>Dikarya</taxon>
        <taxon>Ascomycota</taxon>
        <taxon>Pezizomycotina</taxon>
        <taxon>Sordariomycetes</taxon>
        <taxon>Hypocreomycetidae</taxon>
        <taxon>Hypocreales</taxon>
        <taxon>Nectriaceae</taxon>
        <taxon>Dactylonectria</taxon>
    </lineage>
</organism>
<dbReference type="AlphaFoldDB" id="A0A9P9D6B5"/>
<comment type="caution">
    <text evidence="2">The sequence shown here is derived from an EMBL/GenBank/DDBJ whole genome shotgun (WGS) entry which is preliminary data.</text>
</comment>